<sequence>MTIEKILITTVEPTFEGIVTALAAFVPDGALLGDFFPITLLSGDDELWFTIHAPRHLEVDAEARLLLEDPPARITWWTEVALPTWNPEPGLVILKHLAEYLDGTVHDREGEPTA</sequence>
<dbReference type="EMBL" id="RQZG01000014">
    <property type="protein sequence ID" value="RRD04056.1"/>
    <property type="molecule type" value="Genomic_DNA"/>
</dbReference>
<name>A0A3P1T5H6_9ACTN</name>
<dbReference type="AlphaFoldDB" id="A0A3P1T5H6"/>
<reference evidence="1 2" key="1">
    <citation type="submission" date="2018-11" db="EMBL/GenBank/DDBJ databases">
        <title>Genomes From Bacteria Associated with the Canine Oral Cavity: a Test Case for Automated Genome-Based Taxonomic Assignment.</title>
        <authorList>
            <person name="Coil D.A."/>
            <person name="Jospin G."/>
            <person name="Darling A.E."/>
            <person name="Wallis C."/>
            <person name="Davis I.J."/>
            <person name="Harris S."/>
            <person name="Eisen J.A."/>
            <person name="Holcombe L.J."/>
            <person name="O'Flynn C."/>
        </authorList>
    </citation>
    <scope>NUCLEOTIDE SEQUENCE [LARGE SCALE GENOMIC DNA]</scope>
    <source>
        <strain evidence="1 2">OH887_COT-365</strain>
    </source>
</reference>
<proteinExistence type="predicted"/>
<gene>
    <name evidence="1" type="ORF">EII34_11780</name>
</gene>
<evidence type="ECO:0000313" key="1">
    <source>
        <dbReference type="EMBL" id="RRD04056.1"/>
    </source>
</evidence>
<organism evidence="1 2">
    <name type="scientific">Arachnia propionica</name>
    <dbReference type="NCBI Taxonomy" id="1750"/>
    <lineage>
        <taxon>Bacteria</taxon>
        <taxon>Bacillati</taxon>
        <taxon>Actinomycetota</taxon>
        <taxon>Actinomycetes</taxon>
        <taxon>Propionibacteriales</taxon>
        <taxon>Propionibacteriaceae</taxon>
        <taxon>Arachnia</taxon>
    </lineage>
</organism>
<accession>A0A3P1T5H6</accession>
<protein>
    <submittedName>
        <fullName evidence="1">Uncharacterized protein</fullName>
    </submittedName>
</protein>
<dbReference type="OrthoDB" id="9828831at2"/>
<comment type="caution">
    <text evidence="1">The sequence shown here is derived from an EMBL/GenBank/DDBJ whole genome shotgun (WGS) entry which is preliminary data.</text>
</comment>
<dbReference type="Proteomes" id="UP000280819">
    <property type="component" value="Unassembled WGS sequence"/>
</dbReference>
<evidence type="ECO:0000313" key="2">
    <source>
        <dbReference type="Proteomes" id="UP000280819"/>
    </source>
</evidence>
<dbReference type="RefSeq" id="WP_124845356.1">
    <property type="nucleotide sequence ID" value="NZ_JAUNKP010000004.1"/>
</dbReference>